<dbReference type="EMBL" id="KL367665">
    <property type="protein sequence ID" value="KFD60465.1"/>
    <property type="molecule type" value="Genomic_DNA"/>
</dbReference>
<keyword evidence="3" id="KW-1185">Reference proteome</keyword>
<organism evidence="2">
    <name type="scientific">Trichuris suis</name>
    <name type="common">pig whipworm</name>
    <dbReference type="NCBI Taxonomy" id="68888"/>
    <lineage>
        <taxon>Eukaryota</taxon>
        <taxon>Metazoa</taxon>
        <taxon>Ecdysozoa</taxon>
        <taxon>Nematoda</taxon>
        <taxon>Enoplea</taxon>
        <taxon>Dorylaimia</taxon>
        <taxon>Trichinellida</taxon>
        <taxon>Trichuridae</taxon>
        <taxon>Trichuris</taxon>
    </lineage>
</organism>
<accession>A0A085MTB9</accession>
<dbReference type="AlphaFoldDB" id="A0A085MTB9"/>
<sequence>MHLCNSSKEIDHSISVQSALIIRGLVIRGFYTTRFVRREIVTSSFHKDMRTAGRHYSCTSVVACLCSSVIIYADVKDFFCPQRSLNLKQEQGLLAGILAAQQEGVDDGYPFYGVV</sequence>
<dbReference type="EMBL" id="KL363314">
    <property type="protein sequence ID" value="KFD47799.1"/>
    <property type="molecule type" value="Genomic_DNA"/>
</dbReference>
<gene>
    <name evidence="1" type="ORF">M513_11349</name>
    <name evidence="2" type="ORF">M514_11349</name>
</gene>
<protein>
    <submittedName>
        <fullName evidence="2">Uncharacterized protein</fullName>
    </submittedName>
</protein>
<dbReference type="Proteomes" id="UP000030764">
    <property type="component" value="Unassembled WGS sequence"/>
</dbReference>
<proteinExistence type="predicted"/>
<evidence type="ECO:0000313" key="3">
    <source>
        <dbReference type="Proteomes" id="UP000030764"/>
    </source>
</evidence>
<dbReference type="Proteomes" id="UP000030758">
    <property type="component" value="Unassembled WGS sequence"/>
</dbReference>
<name>A0A085MTB9_9BILA</name>
<evidence type="ECO:0000313" key="2">
    <source>
        <dbReference type="EMBL" id="KFD60465.1"/>
    </source>
</evidence>
<evidence type="ECO:0000313" key="1">
    <source>
        <dbReference type="EMBL" id="KFD47799.1"/>
    </source>
</evidence>
<reference evidence="2 3" key="1">
    <citation type="journal article" date="2014" name="Nat. Genet.">
        <title>Genome and transcriptome of the porcine whipworm Trichuris suis.</title>
        <authorList>
            <person name="Jex A.R."/>
            <person name="Nejsum P."/>
            <person name="Schwarz E.M."/>
            <person name="Hu L."/>
            <person name="Young N.D."/>
            <person name="Hall R.S."/>
            <person name="Korhonen P.K."/>
            <person name="Liao S."/>
            <person name="Thamsborg S."/>
            <person name="Xia J."/>
            <person name="Xu P."/>
            <person name="Wang S."/>
            <person name="Scheerlinck J.P."/>
            <person name="Hofmann A."/>
            <person name="Sternberg P.W."/>
            <person name="Wang J."/>
            <person name="Gasser R.B."/>
        </authorList>
    </citation>
    <scope>NUCLEOTIDE SEQUENCE [LARGE SCALE GENOMIC DNA]</scope>
    <source>
        <strain evidence="2">DCEP-RM93F</strain>
        <strain evidence="1">DCEP-RM93M</strain>
    </source>
</reference>